<evidence type="ECO:0000313" key="3">
    <source>
        <dbReference type="EMBL" id="BAS27027.1"/>
    </source>
</evidence>
<gene>
    <name evidence="3" type="ORF">LIP_1170</name>
</gene>
<dbReference type="AlphaFoldDB" id="A0A0K2SJ22"/>
<proteinExistence type="predicted"/>
<reference evidence="4" key="1">
    <citation type="submission" date="2015-07" db="EMBL/GenBank/DDBJ databases">
        <title>Complete genome sequence and phylogenetic analysis of Limnochorda pilosa.</title>
        <authorList>
            <person name="Watanabe M."/>
            <person name="Kojima H."/>
            <person name="Fukui M."/>
        </authorList>
    </citation>
    <scope>NUCLEOTIDE SEQUENCE [LARGE SCALE GENOMIC DNA]</scope>
    <source>
        <strain evidence="4">HC45</strain>
    </source>
</reference>
<protein>
    <submittedName>
        <fullName evidence="3">Glycosyl transferase family 1</fullName>
    </submittedName>
</protein>
<dbReference type="InterPro" id="IPR050194">
    <property type="entry name" value="Glycosyltransferase_grp1"/>
</dbReference>
<sequence length="391" mass="43134">MRIGMFSDSYRPYVSGVVRSIESFAGELRRRGHAVAIFAPSYPGHREDEPDVYRFRSVRAPSNPEFSLALPFAPHLTRRARELALDVIHVHSPFLMGRLGARLARRLGVPVVFTHHTLYDEYVHYVPFTPPQVTRRLTVHWVRSFANRCDLVIAPSQPVEARIRAQGVTRPIRVIPTGIDPDALAAGDPGWLSREWATKPGDPVLLYVGRLAREKNLEFLLEAMALILPKVPRAWLVLAAGGPDRERLEARARALGVAGRVIMTGFLPHERVIDAYAGADLFVFASQTETQGLVIAESMAAGLPVVAVSASGVTDLVRDGIDGYLTPHDVPTFVERVLELLSNKERRDRMAAEARRRAAELSVARMTDRLLQAYADAGAEHAQAQGPTAVG</sequence>
<dbReference type="RefSeq" id="WP_068135340.1">
    <property type="nucleotide sequence ID" value="NZ_AP014924.1"/>
</dbReference>
<dbReference type="InterPro" id="IPR028098">
    <property type="entry name" value="Glyco_trans_4-like_N"/>
</dbReference>
<feature type="domain" description="Glycosyltransferase subfamily 4-like N-terminal" evidence="2">
    <location>
        <begin position="14"/>
        <end position="182"/>
    </location>
</feature>
<reference evidence="4" key="2">
    <citation type="journal article" date="2016" name="Int. J. Syst. Evol. Microbiol.">
        <title>Complete genome sequence and cell structure of Limnochorda pilosa, a Gram-negative spore-former within the phylum Firmicutes.</title>
        <authorList>
            <person name="Watanabe M."/>
            <person name="Kojima H."/>
            <person name="Fukui M."/>
        </authorList>
    </citation>
    <scope>NUCLEOTIDE SEQUENCE [LARGE SCALE GENOMIC DNA]</scope>
    <source>
        <strain evidence="4">HC45</strain>
    </source>
</reference>
<dbReference type="PANTHER" id="PTHR45947">
    <property type="entry name" value="SULFOQUINOVOSYL TRANSFERASE SQD2"/>
    <property type="match status" value="1"/>
</dbReference>
<evidence type="ECO:0000259" key="2">
    <source>
        <dbReference type="Pfam" id="PF13439"/>
    </source>
</evidence>
<dbReference type="Gene3D" id="3.40.50.2000">
    <property type="entry name" value="Glycogen Phosphorylase B"/>
    <property type="match status" value="2"/>
</dbReference>
<dbReference type="InterPro" id="IPR001296">
    <property type="entry name" value="Glyco_trans_1"/>
</dbReference>
<dbReference type="OrthoDB" id="9802525at2"/>
<dbReference type="EMBL" id="AP014924">
    <property type="protein sequence ID" value="BAS27027.1"/>
    <property type="molecule type" value="Genomic_DNA"/>
</dbReference>
<accession>A0A0K2SJ22</accession>
<dbReference type="GO" id="GO:0016757">
    <property type="term" value="F:glycosyltransferase activity"/>
    <property type="evidence" value="ECO:0007669"/>
    <property type="project" value="InterPro"/>
</dbReference>
<dbReference type="SUPFAM" id="SSF53756">
    <property type="entry name" value="UDP-Glycosyltransferase/glycogen phosphorylase"/>
    <property type="match status" value="1"/>
</dbReference>
<feature type="domain" description="Glycosyl transferase family 1" evidence="1">
    <location>
        <begin position="195"/>
        <end position="357"/>
    </location>
</feature>
<organism evidence="3 4">
    <name type="scientific">Limnochorda pilosa</name>
    <dbReference type="NCBI Taxonomy" id="1555112"/>
    <lineage>
        <taxon>Bacteria</taxon>
        <taxon>Bacillati</taxon>
        <taxon>Bacillota</taxon>
        <taxon>Limnochordia</taxon>
        <taxon>Limnochordales</taxon>
        <taxon>Limnochordaceae</taxon>
        <taxon>Limnochorda</taxon>
    </lineage>
</organism>
<dbReference type="PATRIC" id="fig|1555112.3.peg.1218"/>
<dbReference type="STRING" id="1555112.LIP_1170"/>
<dbReference type="KEGG" id="lpil:LIP_1170"/>
<keyword evidence="4" id="KW-1185">Reference proteome</keyword>
<name>A0A0K2SJ22_LIMPI</name>
<evidence type="ECO:0000259" key="1">
    <source>
        <dbReference type="Pfam" id="PF00534"/>
    </source>
</evidence>
<dbReference type="Proteomes" id="UP000065807">
    <property type="component" value="Chromosome"/>
</dbReference>
<dbReference type="CDD" id="cd03817">
    <property type="entry name" value="GT4_UGDG-like"/>
    <property type="match status" value="1"/>
</dbReference>
<keyword evidence="3" id="KW-0808">Transferase</keyword>
<dbReference type="Pfam" id="PF13439">
    <property type="entry name" value="Glyco_transf_4"/>
    <property type="match status" value="1"/>
</dbReference>
<dbReference type="Pfam" id="PF00534">
    <property type="entry name" value="Glycos_transf_1"/>
    <property type="match status" value="1"/>
</dbReference>
<dbReference type="PANTHER" id="PTHR45947:SF3">
    <property type="entry name" value="SULFOQUINOVOSYL TRANSFERASE SQD2"/>
    <property type="match status" value="1"/>
</dbReference>
<evidence type="ECO:0000313" key="4">
    <source>
        <dbReference type="Proteomes" id="UP000065807"/>
    </source>
</evidence>